<name>A0A6P6XU93_DERPT</name>
<dbReference type="Proteomes" id="UP000515146">
    <property type="component" value="Unplaced"/>
</dbReference>
<evidence type="ECO:0000313" key="3">
    <source>
        <dbReference type="RefSeq" id="XP_027195479.1"/>
    </source>
</evidence>
<dbReference type="RefSeq" id="XP_027195479.1">
    <property type="nucleotide sequence ID" value="XM_027339678.1"/>
</dbReference>
<evidence type="ECO:0000256" key="1">
    <source>
        <dbReference type="SAM" id="MobiDB-lite"/>
    </source>
</evidence>
<feature type="region of interest" description="Disordered" evidence="1">
    <location>
        <begin position="32"/>
        <end position="80"/>
    </location>
</feature>
<dbReference type="AlphaFoldDB" id="A0A6P6XU93"/>
<keyword evidence="2" id="KW-1185">Reference proteome</keyword>
<dbReference type="InParanoid" id="A0A6P6XU93"/>
<accession>A0A6P6XU93</accession>
<protein>
    <submittedName>
        <fullName evidence="3">Uncharacterized protein LOC113790064</fullName>
    </submittedName>
</protein>
<evidence type="ECO:0000313" key="2">
    <source>
        <dbReference type="Proteomes" id="UP000515146"/>
    </source>
</evidence>
<proteinExistence type="predicted"/>
<dbReference type="KEGG" id="dpte:113790064"/>
<gene>
    <name evidence="3" type="primary">LOC113790064</name>
</gene>
<organism evidence="2 3">
    <name type="scientific">Dermatophagoides pteronyssinus</name>
    <name type="common">European house dust mite</name>
    <dbReference type="NCBI Taxonomy" id="6956"/>
    <lineage>
        <taxon>Eukaryota</taxon>
        <taxon>Metazoa</taxon>
        <taxon>Ecdysozoa</taxon>
        <taxon>Arthropoda</taxon>
        <taxon>Chelicerata</taxon>
        <taxon>Arachnida</taxon>
        <taxon>Acari</taxon>
        <taxon>Acariformes</taxon>
        <taxon>Sarcoptiformes</taxon>
        <taxon>Astigmata</taxon>
        <taxon>Psoroptidia</taxon>
        <taxon>Analgoidea</taxon>
        <taxon>Pyroglyphidae</taxon>
        <taxon>Dermatophagoidinae</taxon>
        <taxon>Dermatophagoides</taxon>
    </lineage>
</organism>
<sequence>MINRYQRRRPRRRIDIEHLNQDLEEFRRLNFIDSVPNDRSDDESSNEQQNRGRIPWHYRNGHANDQHEVPFDGLFDENNNRVEMPETHDSVDDLLEEEIINQY</sequence>
<reference evidence="3" key="1">
    <citation type="submission" date="2025-08" db="UniProtKB">
        <authorList>
            <consortium name="RefSeq"/>
        </authorList>
    </citation>
    <scope>IDENTIFICATION</scope>
    <source>
        <strain evidence="3">Airmid</strain>
    </source>
</reference>